<dbReference type="CDD" id="cd01561">
    <property type="entry name" value="CBS_like"/>
    <property type="match status" value="1"/>
</dbReference>
<dbReference type="EMBL" id="KI912110">
    <property type="protein sequence ID" value="ETS85259.1"/>
    <property type="molecule type" value="Genomic_DNA"/>
</dbReference>
<dbReference type="InterPro" id="IPR050214">
    <property type="entry name" value="Cys_Synth/Cystath_Beta-Synth"/>
</dbReference>
<evidence type="ECO:0000313" key="2">
    <source>
        <dbReference type="EMBL" id="ETS85259.1"/>
    </source>
</evidence>
<proteinExistence type="predicted"/>
<accession>W3XGZ6</accession>
<gene>
    <name evidence="2" type="ORF">PFICI_03284</name>
</gene>
<keyword evidence="3" id="KW-1185">Reference proteome</keyword>
<dbReference type="Gene3D" id="3.40.50.1100">
    <property type="match status" value="2"/>
</dbReference>
<dbReference type="eggNOG" id="KOG1252">
    <property type="taxonomic scope" value="Eukaryota"/>
</dbReference>
<dbReference type="InterPro" id="IPR001926">
    <property type="entry name" value="TrpB-like_PALP"/>
</dbReference>
<dbReference type="HOGENOM" id="CLU_021018_1_0_1"/>
<dbReference type="Proteomes" id="UP000030651">
    <property type="component" value="Unassembled WGS sequence"/>
</dbReference>
<dbReference type="PANTHER" id="PTHR10314">
    <property type="entry name" value="CYSTATHIONINE BETA-SYNTHASE"/>
    <property type="match status" value="1"/>
</dbReference>
<dbReference type="RefSeq" id="XP_007830056.1">
    <property type="nucleotide sequence ID" value="XM_007831865.1"/>
</dbReference>
<dbReference type="OrthoDB" id="10259545at2759"/>
<sequence>MAPSAVDNALQMIGNTPILRLKRVVPEGAAEVYIKMESMNPTGSYKDRMARSIVEEAERRGDLQAGMTIVEATGGSTGSSLAYVCAVKGYKFEAVCSEIFAIEKLRTMTALGAGLTLINSPTGKLTPDLFPRIKDRARELAQTPGFYAADQFNNRDALVGYAHLGNELLEQLPNGIDAFCAAVGGAGMLMGVSKVLKAKLPECKVVVLEPASSPYITEGKAGTHGVEGIGNAFKLPLLEDDLWDEARAIDEQEARAMCRRLAKEEGILVGTSTGLNVVAAIKLAVELGAGKTVATVACDTGLKYMSGPLFTDS</sequence>
<dbReference type="GeneID" id="19268297"/>
<name>W3XGZ6_PESFW</name>
<evidence type="ECO:0000259" key="1">
    <source>
        <dbReference type="Pfam" id="PF00291"/>
    </source>
</evidence>
<dbReference type="InterPro" id="IPR036052">
    <property type="entry name" value="TrpB-like_PALP_sf"/>
</dbReference>
<dbReference type="SUPFAM" id="SSF53686">
    <property type="entry name" value="Tryptophan synthase beta subunit-like PLP-dependent enzymes"/>
    <property type="match status" value="1"/>
</dbReference>
<organism evidence="2 3">
    <name type="scientific">Pestalotiopsis fici (strain W106-1 / CGMCC3.15140)</name>
    <dbReference type="NCBI Taxonomy" id="1229662"/>
    <lineage>
        <taxon>Eukaryota</taxon>
        <taxon>Fungi</taxon>
        <taxon>Dikarya</taxon>
        <taxon>Ascomycota</taxon>
        <taxon>Pezizomycotina</taxon>
        <taxon>Sordariomycetes</taxon>
        <taxon>Xylariomycetidae</taxon>
        <taxon>Amphisphaeriales</taxon>
        <taxon>Sporocadaceae</taxon>
        <taxon>Pestalotiopsis</taxon>
    </lineage>
</organism>
<dbReference type="OMA" id="MWGAEII"/>
<dbReference type="InParanoid" id="W3XGZ6"/>
<protein>
    <recommendedName>
        <fullName evidence="1">Tryptophan synthase beta chain-like PALP domain-containing protein</fullName>
    </recommendedName>
</protein>
<feature type="domain" description="Tryptophan synthase beta chain-like PALP" evidence="1">
    <location>
        <begin position="11"/>
        <end position="299"/>
    </location>
</feature>
<evidence type="ECO:0000313" key="3">
    <source>
        <dbReference type="Proteomes" id="UP000030651"/>
    </source>
</evidence>
<reference evidence="3" key="1">
    <citation type="journal article" date="2015" name="BMC Genomics">
        <title>Genomic and transcriptomic analysis of the endophytic fungus Pestalotiopsis fici reveals its lifestyle and high potential for synthesis of natural products.</title>
        <authorList>
            <person name="Wang X."/>
            <person name="Zhang X."/>
            <person name="Liu L."/>
            <person name="Xiang M."/>
            <person name="Wang W."/>
            <person name="Sun X."/>
            <person name="Che Y."/>
            <person name="Guo L."/>
            <person name="Liu G."/>
            <person name="Guo L."/>
            <person name="Wang C."/>
            <person name="Yin W.B."/>
            <person name="Stadler M."/>
            <person name="Zhang X."/>
            <person name="Liu X."/>
        </authorList>
    </citation>
    <scope>NUCLEOTIDE SEQUENCE [LARGE SCALE GENOMIC DNA]</scope>
    <source>
        <strain evidence="3">W106-1 / CGMCC3.15140</strain>
    </source>
</reference>
<dbReference type="AlphaFoldDB" id="W3XGZ6"/>
<dbReference type="STRING" id="1229662.W3XGZ6"/>
<dbReference type="KEGG" id="pfy:PFICI_03284"/>
<dbReference type="Pfam" id="PF00291">
    <property type="entry name" value="PALP"/>
    <property type="match status" value="1"/>
</dbReference>